<accession>A0A0A8Z3R1</accession>
<name>A0A0A8Z3R1_ARUDO</name>
<dbReference type="AlphaFoldDB" id="A0A0A8Z3R1"/>
<organism evidence="2">
    <name type="scientific">Arundo donax</name>
    <name type="common">Giant reed</name>
    <name type="synonym">Donax arundinaceus</name>
    <dbReference type="NCBI Taxonomy" id="35708"/>
    <lineage>
        <taxon>Eukaryota</taxon>
        <taxon>Viridiplantae</taxon>
        <taxon>Streptophyta</taxon>
        <taxon>Embryophyta</taxon>
        <taxon>Tracheophyta</taxon>
        <taxon>Spermatophyta</taxon>
        <taxon>Magnoliopsida</taxon>
        <taxon>Liliopsida</taxon>
        <taxon>Poales</taxon>
        <taxon>Poaceae</taxon>
        <taxon>PACMAD clade</taxon>
        <taxon>Arundinoideae</taxon>
        <taxon>Arundineae</taxon>
        <taxon>Arundo</taxon>
    </lineage>
</organism>
<dbReference type="EMBL" id="GBRH01263876">
    <property type="protein sequence ID" value="JAD34019.1"/>
    <property type="molecule type" value="Transcribed_RNA"/>
</dbReference>
<feature type="region of interest" description="Disordered" evidence="1">
    <location>
        <begin position="1"/>
        <end position="21"/>
    </location>
</feature>
<evidence type="ECO:0000313" key="2">
    <source>
        <dbReference type="EMBL" id="JAD34019.1"/>
    </source>
</evidence>
<sequence>MSDEVASPELAEAVAGPTSTL</sequence>
<evidence type="ECO:0000256" key="1">
    <source>
        <dbReference type="SAM" id="MobiDB-lite"/>
    </source>
</evidence>
<proteinExistence type="predicted"/>
<reference evidence="2" key="2">
    <citation type="journal article" date="2015" name="Data Brief">
        <title>Shoot transcriptome of the giant reed, Arundo donax.</title>
        <authorList>
            <person name="Barrero R.A."/>
            <person name="Guerrero F.D."/>
            <person name="Moolhuijzen P."/>
            <person name="Goolsby J.A."/>
            <person name="Tidwell J."/>
            <person name="Bellgard S.E."/>
            <person name="Bellgard M.I."/>
        </authorList>
    </citation>
    <scope>NUCLEOTIDE SEQUENCE</scope>
    <source>
        <tissue evidence="2">Shoot tissue taken approximately 20 cm above the soil surface</tissue>
    </source>
</reference>
<reference evidence="2" key="1">
    <citation type="submission" date="2014-09" db="EMBL/GenBank/DDBJ databases">
        <authorList>
            <person name="Magalhaes I.L.F."/>
            <person name="Oliveira U."/>
            <person name="Santos F.R."/>
            <person name="Vidigal T.H.D.A."/>
            <person name="Brescovit A.D."/>
            <person name="Santos A.J."/>
        </authorList>
    </citation>
    <scope>NUCLEOTIDE SEQUENCE</scope>
    <source>
        <tissue evidence="2">Shoot tissue taken approximately 20 cm above the soil surface</tissue>
    </source>
</reference>
<protein>
    <submittedName>
        <fullName evidence="2">Uncharacterized protein</fullName>
    </submittedName>
</protein>